<accession>A0ABY3MZ96</accession>
<feature type="chain" id="PRO_5046446411" evidence="1">
    <location>
        <begin position="24"/>
        <end position="181"/>
    </location>
</feature>
<sequence length="181" mass="19982">MNILLSLTVINLWAIALITQANASEADVYINQNIGFNVEGYNYNQPALPCDIDKSLVELIIKKSKQQNIEIEAVTTTEKIHNGKIPVVSIDIEQLVLSKDHIYGKITDFNLPKLQITAGIIKGEDIQTAKHTCAVASTSSEHIKPTDVVKYNQPGVSICGEAQKCLEDLSKDVVQWLKPQL</sequence>
<comment type="caution">
    <text evidence="2">The sequence shown here is derived from an EMBL/GenBank/DDBJ whole genome shotgun (WGS) entry which is preliminary data.</text>
</comment>
<feature type="signal peptide" evidence="1">
    <location>
        <begin position="1"/>
        <end position="23"/>
    </location>
</feature>
<gene>
    <name evidence="2" type="ORF">CWS31_004095</name>
</gene>
<evidence type="ECO:0000256" key="1">
    <source>
        <dbReference type="SAM" id="SignalP"/>
    </source>
</evidence>
<keyword evidence="1" id="KW-0732">Signal</keyword>
<organism evidence="2 3">
    <name type="scientific">Colwellia echini</name>
    <dbReference type="NCBI Taxonomy" id="1982103"/>
    <lineage>
        <taxon>Bacteria</taxon>
        <taxon>Pseudomonadati</taxon>
        <taxon>Pseudomonadota</taxon>
        <taxon>Gammaproteobacteria</taxon>
        <taxon>Alteromonadales</taxon>
        <taxon>Colwelliaceae</taxon>
        <taxon>Colwellia</taxon>
    </lineage>
</organism>
<protein>
    <submittedName>
        <fullName evidence="2">Uncharacterized protein</fullName>
    </submittedName>
</protein>
<dbReference type="Proteomes" id="UP000815846">
    <property type="component" value="Unassembled WGS sequence"/>
</dbReference>
<keyword evidence="3" id="KW-1185">Reference proteome</keyword>
<dbReference type="RefSeq" id="WP_101344610.1">
    <property type="nucleotide sequence ID" value="NZ_PJAI02000003.1"/>
</dbReference>
<evidence type="ECO:0000313" key="3">
    <source>
        <dbReference type="Proteomes" id="UP000815846"/>
    </source>
</evidence>
<proteinExistence type="predicted"/>
<reference evidence="2 3" key="1">
    <citation type="submission" date="2019-08" db="EMBL/GenBank/DDBJ databases">
        <title>Microbe sample from Colwellia echini.</title>
        <authorList>
            <person name="Christiansen L."/>
            <person name="Pathiraja D."/>
            <person name="Schultz-Johansen M."/>
            <person name="Choi I.-G."/>
            <person name="Stougaard P."/>
        </authorList>
    </citation>
    <scope>NUCLEOTIDE SEQUENCE [LARGE SCALE GENOMIC DNA]</scope>
    <source>
        <strain evidence="2 3">A3</strain>
    </source>
</reference>
<evidence type="ECO:0000313" key="2">
    <source>
        <dbReference type="EMBL" id="TYK66529.1"/>
    </source>
</evidence>
<dbReference type="EMBL" id="PJAI02000003">
    <property type="protein sequence ID" value="TYK66529.1"/>
    <property type="molecule type" value="Genomic_DNA"/>
</dbReference>
<name>A0ABY3MZ96_9GAMM</name>